<dbReference type="GO" id="GO:0016887">
    <property type="term" value="F:ATP hydrolysis activity"/>
    <property type="evidence" value="ECO:0007669"/>
    <property type="project" value="InterPro"/>
</dbReference>
<evidence type="ECO:0000256" key="8">
    <source>
        <dbReference type="ARBA" id="ARBA00023136"/>
    </source>
</evidence>
<evidence type="ECO:0000259" key="11">
    <source>
        <dbReference type="PROSITE" id="PS50929"/>
    </source>
</evidence>
<dbReference type="SMART" id="SM00382">
    <property type="entry name" value="AAA"/>
    <property type="match status" value="1"/>
</dbReference>
<name>A0A1H2KAF9_9ACTN</name>
<keyword evidence="3" id="KW-1003">Cell membrane</keyword>
<keyword evidence="7 9" id="KW-1133">Transmembrane helix</keyword>
<evidence type="ECO:0000256" key="3">
    <source>
        <dbReference type="ARBA" id="ARBA00022475"/>
    </source>
</evidence>
<dbReference type="Gene3D" id="3.40.50.300">
    <property type="entry name" value="P-loop containing nucleotide triphosphate hydrolases"/>
    <property type="match status" value="1"/>
</dbReference>
<keyword evidence="4 9" id="KW-0812">Transmembrane</keyword>
<evidence type="ECO:0000256" key="6">
    <source>
        <dbReference type="ARBA" id="ARBA00022840"/>
    </source>
</evidence>
<evidence type="ECO:0000313" key="13">
    <source>
        <dbReference type="Proteomes" id="UP000183180"/>
    </source>
</evidence>
<feature type="transmembrane region" description="Helical" evidence="9">
    <location>
        <begin position="175"/>
        <end position="198"/>
    </location>
</feature>
<dbReference type="Pfam" id="PF00664">
    <property type="entry name" value="ABC_membrane"/>
    <property type="match status" value="1"/>
</dbReference>
<evidence type="ECO:0000256" key="4">
    <source>
        <dbReference type="ARBA" id="ARBA00022692"/>
    </source>
</evidence>
<feature type="domain" description="ABC transmembrane type-1" evidence="11">
    <location>
        <begin position="39"/>
        <end position="318"/>
    </location>
</feature>
<gene>
    <name evidence="12" type="ORF">SAMN04488548_1343013</name>
</gene>
<dbReference type="RefSeq" id="WP_074851659.1">
    <property type="nucleotide sequence ID" value="NZ_FNLM01000034.1"/>
</dbReference>
<feature type="transmembrane region" description="Helical" evidence="9">
    <location>
        <begin position="257"/>
        <end position="280"/>
    </location>
</feature>
<keyword evidence="8 9" id="KW-0472">Membrane</keyword>
<dbReference type="AlphaFoldDB" id="A0A1H2KAF9"/>
<accession>A0A1H2KAF9</accession>
<dbReference type="InterPro" id="IPR017871">
    <property type="entry name" value="ABC_transporter-like_CS"/>
</dbReference>
<dbReference type="PANTHER" id="PTHR43394:SF1">
    <property type="entry name" value="ATP-BINDING CASSETTE SUB-FAMILY B MEMBER 10, MITOCHONDRIAL"/>
    <property type="match status" value="1"/>
</dbReference>
<dbReference type="OrthoDB" id="4381633at2"/>
<dbReference type="PROSITE" id="PS50929">
    <property type="entry name" value="ABC_TM1F"/>
    <property type="match status" value="1"/>
</dbReference>
<dbReference type="STRING" id="158898.SAMN04488548_1343013"/>
<dbReference type="PANTHER" id="PTHR43394">
    <property type="entry name" value="ATP-DEPENDENT PERMEASE MDL1, MITOCHONDRIAL"/>
    <property type="match status" value="1"/>
</dbReference>
<dbReference type="InterPro" id="IPR011527">
    <property type="entry name" value="ABC1_TM_dom"/>
</dbReference>
<organism evidence="12 13">
    <name type="scientific">Gordonia westfalica</name>
    <dbReference type="NCBI Taxonomy" id="158898"/>
    <lineage>
        <taxon>Bacteria</taxon>
        <taxon>Bacillati</taxon>
        <taxon>Actinomycetota</taxon>
        <taxon>Actinomycetes</taxon>
        <taxon>Mycobacteriales</taxon>
        <taxon>Gordoniaceae</taxon>
        <taxon>Gordonia</taxon>
    </lineage>
</organism>
<dbReference type="PROSITE" id="PS50893">
    <property type="entry name" value="ABC_TRANSPORTER_2"/>
    <property type="match status" value="1"/>
</dbReference>
<dbReference type="GO" id="GO:0015421">
    <property type="term" value="F:ABC-type oligopeptide transporter activity"/>
    <property type="evidence" value="ECO:0007669"/>
    <property type="project" value="TreeGrafter"/>
</dbReference>
<feature type="transmembrane region" description="Helical" evidence="9">
    <location>
        <begin position="74"/>
        <end position="97"/>
    </location>
</feature>
<evidence type="ECO:0000259" key="10">
    <source>
        <dbReference type="PROSITE" id="PS50893"/>
    </source>
</evidence>
<dbReference type="GO" id="GO:0005524">
    <property type="term" value="F:ATP binding"/>
    <property type="evidence" value="ECO:0007669"/>
    <property type="project" value="UniProtKB-KW"/>
</dbReference>
<dbReference type="InterPro" id="IPR039421">
    <property type="entry name" value="Type_1_exporter"/>
</dbReference>
<dbReference type="CDD" id="cd18548">
    <property type="entry name" value="ABC_6TM_Tm287_like"/>
    <property type="match status" value="1"/>
</dbReference>
<dbReference type="SUPFAM" id="SSF90123">
    <property type="entry name" value="ABC transporter transmembrane region"/>
    <property type="match status" value="1"/>
</dbReference>
<dbReference type="Gene3D" id="1.20.1560.10">
    <property type="entry name" value="ABC transporter type 1, transmembrane domain"/>
    <property type="match status" value="1"/>
</dbReference>
<feature type="transmembrane region" description="Helical" evidence="9">
    <location>
        <begin position="145"/>
        <end position="169"/>
    </location>
</feature>
<dbReference type="SUPFAM" id="SSF52540">
    <property type="entry name" value="P-loop containing nucleoside triphosphate hydrolases"/>
    <property type="match status" value="1"/>
</dbReference>
<evidence type="ECO:0000256" key="5">
    <source>
        <dbReference type="ARBA" id="ARBA00022741"/>
    </source>
</evidence>
<sequence>MPLAPSLNAPSLNKDEVRALFRLVGSALRASPWVVAGFVACQLASVFTSLAQPALNAAIIDDGILRGDVDTIEFVGLMMVVVAVANLVFAIGATYLASHLSAKAARDLRSGVNDRIGTFTDQQVARLGLSSLLTRSTGDVGQIQGFLFIALTVVVTAPLMLFGALVLSVSQAWQMAPVILVAGLLLVVLVGLLVRRLVPWAGRLQRRLDVINRVLREQLRGIAVIRTFRREDRERARFAVENDELTDVALRLGRTQVLLLPTVTVVSNLAGVAVAALGAIFVDRGQMQVGQIAAAVGYLGQILLAVSLLTVVAGVIPRAVTSAGRIVEVLDTEVLEPGDAGDDATSPAPAVVFDSVTVGFPGADAPAVDAVSLTCAAGTVTGLLGGTGSGKSTLLSLPLRFADPDDGAVRWDGADVTGLAPAWVRARTAFVGQGASLVTGTVADNLRIGRPGATDAELWKALEVAAAHDFVAARPGGLSATVSQEGRNFSGGQRQRLALARAILRRPALYVLDDPFSALDVDTEQQVIDNMRRAHPEATVLIAAQRVSSVRHADVIGVLEDGRLVAVGTDDTLRADSEIYREIAHAQAVTNA</sequence>
<dbReference type="EMBL" id="FNLM01000034">
    <property type="protein sequence ID" value="SDU65451.1"/>
    <property type="molecule type" value="Genomic_DNA"/>
</dbReference>
<dbReference type="FunFam" id="3.40.50.300:FF:000854">
    <property type="entry name" value="Multidrug ABC transporter ATP-binding protein"/>
    <property type="match status" value="1"/>
</dbReference>
<evidence type="ECO:0000256" key="1">
    <source>
        <dbReference type="ARBA" id="ARBA00004651"/>
    </source>
</evidence>
<keyword evidence="2" id="KW-0813">Transport</keyword>
<keyword evidence="5" id="KW-0547">Nucleotide-binding</keyword>
<proteinExistence type="predicted"/>
<reference evidence="12 13" key="1">
    <citation type="submission" date="2016-10" db="EMBL/GenBank/DDBJ databases">
        <authorList>
            <person name="de Groot N.N."/>
        </authorList>
    </citation>
    <scope>NUCLEOTIDE SEQUENCE [LARGE SCALE GENOMIC DNA]</scope>
    <source>
        <strain evidence="12 13">DSM 44215</strain>
    </source>
</reference>
<dbReference type="InterPro" id="IPR003439">
    <property type="entry name" value="ABC_transporter-like_ATP-bd"/>
</dbReference>
<evidence type="ECO:0000313" key="12">
    <source>
        <dbReference type="EMBL" id="SDU65451.1"/>
    </source>
</evidence>
<evidence type="ECO:0000256" key="7">
    <source>
        <dbReference type="ARBA" id="ARBA00022989"/>
    </source>
</evidence>
<feature type="transmembrane region" description="Helical" evidence="9">
    <location>
        <begin position="292"/>
        <end position="316"/>
    </location>
</feature>
<dbReference type="InterPro" id="IPR003593">
    <property type="entry name" value="AAA+_ATPase"/>
</dbReference>
<keyword evidence="6 12" id="KW-0067">ATP-binding</keyword>
<dbReference type="Proteomes" id="UP000183180">
    <property type="component" value="Unassembled WGS sequence"/>
</dbReference>
<comment type="subcellular location">
    <subcellularLocation>
        <location evidence="1">Cell membrane</location>
        <topology evidence="1">Multi-pass membrane protein</topology>
    </subcellularLocation>
</comment>
<dbReference type="InterPro" id="IPR027417">
    <property type="entry name" value="P-loop_NTPase"/>
</dbReference>
<evidence type="ECO:0000256" key="2">
    <source>
        <dbReference type="ARBA" id="ARBA00022448"/>
    </source>
</evidence>
<dbReference type="Pfam" id="PF00005">
    <property type="entry name" value="ABC_tran"/>
    <property type="match status" value="1"/>
</dbReference>
<dbReference type="GO" id="GO:0005886">
    <property type="term" value="C:plasma membrane"/>
    <property type="evidence" value="ECO:0007669"/>
    <property type="project" value="UniProtKB-SubCell"/>
</dbReference>
<dbReference type="PROSITE" id="PS00211">
    <property type="entry name" value="ABC_TRANSPORTER_1"/>
    <property type="match status" value="1"/>
</dbReference>
<feature type="domain" description="ABC transporter" evidence="10">
    <location>
        <begin position="351"/>
        <end position="586"/>
    </location>
</feature>
<protein>
    <submittedName>
        <fullName evidence="12">ATP-binding cassette, subfamily B</fullName>
    </submittedName>
</protein>
<evidence type="ECO:0000256" key="9">
    <source>
        <dbReference type="SAM" id="Phobius"/>
    </source>
</evidence>
<dbReference type="InterPro" id="IPR036640">
    <property type="entry name" value="ABC1_TM_sf"/>
</dbReference>